<evidence type="ECO:0000313" key="1">
    <source>
        <dbReference type="EMBL" id="OAM18424.1"/>
    </source>
</evidence>
<dbReference type="Proteomes" id="UP000078003">
    <property type="component" value="Unassembled WGS sequence"/>
</dbReference>
<organism evidence="1 2">
    <name type="scientific">Eikenella corrodens</name>
    <dbReference type="NCBI Taxonomy" id="539"/>
    <lineage>
        <taxon>Bacteria</taxon>
        <taxon>Pseudomonadati</taxon>
        <taxon>Pseudomonadota</taxon>
        <taxon>Betaproteobacteria</taxon>
        <taxon>Neisseriales</taxon>
        <taxon>Neisseriaceae</taxon>
        <taxon>Eikenella</taxon>
    </lineage>
</organism>
<proteinExistence type="predicted"/>
<dbReference type="EMBL" id="LXSF01000001">
    <property type="protein sequence ID" value="OAM18424.1"/>
    <property type="molecule type" value="Genomic_DNA"/>
</dbReference>
<sequence>MNNFIITPFESVRTNSEIFHLDATFDSINQEWGEASKILIDNILRQTTEYRSACELIYENQGKKLKAIICNKHTNPTLNGLPVFSAESIAAWKEQYDYVEDKYYLTIPDLGVCIGGMGGKKIPKGEDRIAIAFARSEIEYYKMFVQV</sequence>
<evidence type="ECO:0000313" key="2">
    <source>
        <dbReference type="Proteomes" id="UP000078003"/>
    </source>
</evidence>
<dbReference type="RefSeq" id="WP_064083605.1">
    <property type="nucleotide sequence ID" value="NZ_CAJPRZ010000021.1"/>
</dbReference>
<protein>
    <submittedName>
        <fullName evidence="1">Uncharacterized protein</fullName>
    </submittedName>
</protein>
<name>A0A1A9RJ85_EIKCO</name>
<accession>A0A1A9RJ85</accession>
<dbReference type="AlphaFoldDB" id="A0A1A9RJ85"/>
<comment type="caution">
    <text evidence="1">The sequence shown here is derived from an EMBL/GenBank/DDBJ whole genome shotgun (WGS) entry which is preliminary data.</text>
</comment>
<reference evidence="2" key="1">
    <citation type="submission" date="2016-05" db="EMBL/GenBank/DDBJ databases">
        <title>Draft genome of Corynebacterium afermentans subsp. afermentans LCDC 88199T.</title>
        <authorList>
            <person name="Bernier A.-M."/>
            <person name="Bernard K."/>
        </authorList>
    </citation>
    <scope>NUCLEOTIDE SEQUENCE [LARGE SCALE GENOMIC DNA]</scope>
    <source>
        <strain evidence="2">NML01-0328</strain>
    </source>
</reference>
<gene>
    <name evidence="1" type="ORF">A7P85_01740</name>
</gene>